<feature type="chain" id="PRO_5018166190" description="Secreted protein" evidence="1">
    <location>
        <begin position="27"/>
        <end position="127"/>
    </location>
</feature>
<dbReference type="AlphaFoldDB" id="A0A3N4J7I4"/>
<evidence type="ECO:0000256" key="1">
    <source>
        <dbReference type="SAM" id="SignalP"/>
    </source>
</evidence>
<evidence type="ECO:0008006" key="4">
    <source>
        <dbReference type="Google" id="ProtNLM"/>
    </source>
</evidence>
<organism evidence="2 3">
    <name type="scientific">Choiromyces venosus 120613-1</name>
    <dbReference type="NCBI Taxonomy" id="1336337"/>
    <lineage>
        <taxon>Eukaryota</taxon>
        <taxon>Fungi</taxon>
        <taxon>Dikarya</taxon>
        <taxon>Ascomycota</taxon>
        <taxon>Pezizomycotina</taxon>
        <taxon>Pezizomycetes</taxon>
        <taxon>Pezizales</taxon>
        <taxon>Tuberaceae</taxon>
        <taxon>Choiromyces</taxon>
    </lineage>
</organism>
<protein>
    <recommendedName>
        <fullName evidence="4">Secreted protein</fullName>
    </recommendedName>
</protein>
<keyword evidence="1" id="KW-0732">Signal</keyword>
<name>A0A3N4J7I4_9PEZI</name>
<proteinExistence type="predicted"/>
<gene>
    <name evidence="2" type="ORF">L873DRAFT_192079</name>
</gene>
<evidence type="ECO:0000313" key="2">
    <source>
        <dbReference type="EMBL" id="RPA92420.1"/>
    </source>
</evidence>
<reference evidence="2 3" key="1">
    <citation type="journal article" date="2018" name="Nat. Ecol. Evol.">
        <title>Pezizomycetes genomes reveal the molecular basis of ectomycorrhizal truffle lifestyle.</title>
        <authorList>
            <person name="Murat C."/>
            <person name="Payen T."/>
            <person name="Noel B."/>
            <person name="Kuo A."/>
            <person name="Morin E."/>
            <person name="Chen J."/>
            <person name="Kohler A."/>
            <person name="Krizsan K."/>
            <person name="Balestrini R."/>
            <person name="Da Silva C."/>
            <person name="Montanini B."/>
            <person name="Hainaut M."/>
            <person name="Levati E."/>
            <person name="Barry K.W."/>
            <person name="Belfiori B."/>
            <person name="Cichocki N."/>
            <person name="Clum A."/>
            <person name="Dockter R.B."/>
            <person name="Fauchery L."/>
            <person name="Guy J."/>
            <person name="Iotti M."/>
            <person name="Le Tacon F."/>
            <person name="Lindquist E.A."/>
            <person name="Lipzen A."/>
            <person name="Malagnac F."/>
            <person name="Mello A."/>
            <person name="Molinier V."/>
            <person name="Miyauchi S."/>
            <person name="Poulain J."/>
            <person name="Riccioni C."/>
            <person name="Rubini A."/>
            <person name="Sitrit Y."/>
            <person name="Splivallo R."/>
            <person name="Traeger S."/>
            <person name="Wang M."/>
            <person name="Zifcakova L."/>
            <person name="Wipf D."/>
            <person name="Zambonelli A."/>
            <person name="Paolocci F."/>
            <person name="Nowrousian M."/>
            <person name="Ottonello S."/>
            <person name="Baldrian P."/>
            <person name="Spatafora J.W."/>
            <person name="Henrissat B."/>
            <person name="Nagy L.G."/>
            <person name="Aury J.M."/>
            <person name="Wincker P."/>
            <person name="Grigoriev I.V."/>
            <person name="Bonfante P."/>
            <person name="Martin F.M."/>
        </authorList>
    </citation>
    <scope>NUCLEOTIDE SEQUENCE [LARGE SCALE GENOMIC DNA]</scope>
    <source>
        <strain evidence="2 3">120613-1</strain>
    </source>
</reference>
<accession>A0A3N4J7I4</accession>
<dbReference type="Proteomes" id="UP000276215">
    <property type="component" value="Unassembled WGS sequence"/>
</dbReference>
<feature type="signal peptide" evidence="1">
    <location>
        <begin position="1"/>
        <end position="26"/>
    </location>
</feature>
<keyword evidence="3" id="KW-1185">Reference proteome</keyword>
<evidence type="ECO:0000313" key="3">
    <source>
        <dbReference type="Proteomes" id="UP000276215"/>
    </source>
</evidence>
<dbReference type="EMBL" id="ML120473">
    <property type="protein sequence ID" value="RPA92420.1"/>
    <property type="molecule type" value="Genomic_DNA"/>
</dbReference>
<sequence length="127" mass="14748">MYILCSHIFNIYRFLLLTLFPQLSNAGACRLSRYYKYQRITSILHTFHHYSETRTRPMTDTCVPVLCKNHLIPLLGVVALGMGNTCTLRPQFYAYPRWRDTQPLKGFALCVFPSPRCFSHLGLPPYS</sequence>